<dbReference type="GO" id="GO:0006979">
    <property type="term" value="P:response to oxidative stress"/>
    <property type="evidence" value="ECO:0007669"/>
    <property type="project" value="InterPro"/>
</dbReference>
<feature type="binding site" description="axial binding residue" evidence="2">
    <location>
        <position position="1286"/>
    </location>
    <ligand>
        <name>heme b</name>
        <dbReference type="ChEBI" id="CHEBI:60344"/>
    </ligand>
    <ligandPart>
        <name>Fe</name>
        <dbReference type="ChEBI" id="CHEBI:18248"/>
    </ligandPart>
</feature>
<dbReference type="InterPro" id="IPR037120">
    <property type="entry name" value="Haem_peroxidase_sf_animal"/>
</dbReference>
<dbReference type="Pfam" id="PF03098">
    <property type="entry name" value="An_peroxidase"/>
    <property type="match status" value="3"/>
</dbReference>
<dbReference type="SUPFAM" id="SSF48113">
    <property type="entry name" value="Heme-dependent peroxidases"/>
    <property type="match status" value="2"/>
</dbReference>
<dbReference type="PRINTS" id="PR00457">
    <property type="entry name" value="ANPEROXIDASE"/>
</dbReference>
<evidence type="ECO:0000256" key="2">
    <source>
        <dbReference type="PIRSR" id="PIRSR619791-2"/>
    </source>
</evidence>
<dbReference type="CDD" id="cd09823">
    <property type="entry name" value="peroxinectin_like"/>
    <property type="match status" value="2"/>
</dbReference>
<name>A0A183UVT8_TOXCA</name>
<dbReference type="GO" id="GO:0004601">
    <property type="term" value="F:peroxidase activity"/>
    <property type="evidence" value="ECO:0007669"/>
    <property type="project" value="UniProtKB-KW"/>
</dbReference>
<dbReference type="PANTHER" id="PTHR11475:SF133">
    <property type="entry name" value="PEROXIDASE"/>
    <property type="match status" value="1"/>
</dbReference>
<evidence type="ECO:0000256" key="1">
    <source>
        <dbReference type="ARBA" id="ARBA00022559"/>
    </source>
</evidence>
<dbReference type="WBParaSite" id="TCNE_0001260801-mRNA-1">
    <property type="protein sequence ID" value="TCNE_0001260801-mRNA-1"/>
    <property type="gene ID" value="TCNE_0001260801"/>
</dbReference>
<keyword evidence="1" id="KW-0560">Oxidoreductase</keyword>
<proteinExistence type="predicted"/>
<dbReference type="InterPro" id="IPR010255">
    <property type="entry name" value="Haem_peroxidase_sf"/>
</dbReference>
<evidence type="ECO:0000313" key="3">
    <source>
        <dbReference type="Proteomes" id="UP000050794"/>
    </source>
</evidence>
<keyword evidence="2" id="KW-0408">Iron</keyword>
<protein>
    <submittedName>
        <fullName evidence="4">Peroxidase</fullName>
    </submittedName>
</protein>
<keyword evidence="2" id="KW-0349">Heme</keyword>
<dbReference type="PANTHER" id="PTHR11475">
    <property type="entry name" value="OXIDASE/PEROXIDASE"/>
    <property type="match status" value="1"/>
</dbReference>
<evidence type="ECO:0000313" key="4">
    <source>
        <dbReference type="WBParaSite" id="TCNE_0001260801-mRNA-1"/>
    </source>
</evidence>
<keyword evidence="3" id="KW-1185">Reference proteome</keyword>
<dbReference type="PROSITE" id="PS50292">
    <property type="entry name" value="PEROXIDASE_3"/>
    <property type="match status" value="2"/>
</dbReference>
<dbReference type="InterPro" id="IPR019791">
    <property type="entry name" value="Haem_peroxidase_animal"/>
</dbReference>
<sequence length="1567" mass="176504">LKQVVTNGRPRIPEALTHIAVKEARAEVDGAFNEADIRIHQPVSPLSAVIAQYTNLYRIERSAKDLSYSAQLSLAISWRLQIFGGKDSGFMFGIPLAALNETALTYVCPSTTTKVCEASRYRTHSGHCNNVDHPLWGSTYEPMKRMLKPNYADGLLLPRLSLSGSVLPNPRTISLTMFTEPNEAHRSVTALFAYWMQFVFADIANVAPDQSISNGEVHALPCCQKGFENAGCDTIVVAPSDSFYRGRVTCIPLARTVIAPREECSLGYREQGNQVSSFIDASPIYGSTKERADSLRAFEDGYFTYFWFSGKLLVSSFAGLGNLLPIDPSSLSYCQTANHQKACFMSGTNDVNLLPGITSLHIALVRHHNNIATKLKTNLDKHGKFDIGGKFFLYISSQKFFFTIVFEALNGHWDDEKLYHETRRIVIAQIQHVTYAEFLPLLLGHQNIKLVPSCASFMKFGLGTLRSGFYSGYELSLDAMAFNEFTAAHYLFFSIVGNTTGYFVDLVLRYETVTIRPGGISKEGRLVCERSLSSVFNDPSKLYEEGELEDTLSRTGYHFDDPWQHSTGGFICKLNEAIEASIRNTTFFNNRYLLGRTIETPGNKMSADFRNHFLRTNSSDIGLDLAAIGIQQGRDHGLPGYTAMRAHCGLGRVTTFEEYADATSAFAALHARNLYESVDDIDLIVGMLSEGPQKGALVGPTLACIYGTQFQKLRRGDRFWYENYFVPSAFDDEQLSEIHKTTLASILCDASGIDAIQPSVFLIEDIFNNQKLSCDSSIIARMDLSRWKETDPKISLQVRPETIESLLKLAELNLEDRRRREISNLEKMQPNRFKKGDPLYAYGNLMRAKKHSKDIAKNQEFQHHFVRSLNEYYNISLFFLTCSRYLPAKHELILMRYFSDMLSESERLPELDIVSLQRLLPGIDVSTFVANYTAFLSEDGKASVDDCLPKNLPCDHTSRYRTLSGWCNNLKHPHYGNSFGPLRHLLPPVYDDGFDAPRSRAKSGRPLPSARTISNAIHFDKDVSHIRFTHMVMQFGQFIDHEVTHSPMARGPNDEILNCTRCDSPQTISVHCMPIRVQPGDPHFPAVYPGGEPRCLPFARSLLGQLTLGYRNQINQVTAFIDGSAIYGSTLCESKALRQFKNGLLEFSNLGAVNREALPQGDQEKDCRSLPTYPCFNAGDERNSHQPGLTMMHNIFLREHNRIASTLARINPHWNDEKLFQEARRIHVSQLQHIVFSEFLPKLIGHELMTKNDLVPLEFGYFRGYDDGCDAAISQPFATAAYRFGHTLIRRMFPRLDARYNNLSEPIDLAQHFGYVEPIYNSTAGGLDSIIMGFLGTPSMAFDRHITSAVRNHLFARRGEPTSGMDLIAINMLRARDHGVQPYNDFREMCGLRRAKSFDDLLAEMDESAVEAFRSVYENVDDIDLFPGLTAEKPRKGALLGITMSCIIAEQFSRLKRCDRFFYENDNTVTRFTPAQLNEIRKMKLGKILCLNSRFLQSIQPNVFDMPDDYTNAQIPCSDFEGINLELWKDGSECEMNTHKIGLGDTRHITPCVTCTCTAEGVSHMFA</sequence>
<organism evidence="3 4">
    <name type="scientific">Toxocara canis</name>
    <name type="common">Canine roundworm</name>
    <dbReference type="NCBI Taxonomy" id="6265"/>
    <lineage>
        <taxon>Eukaryota</taxon>
        <taxon>Metazoa</taxon>
        <taxon>Ecdysozoa</taxon>
        <taxon>Nematoda</taxon>
        <taxon>Chromadorea</taxon>
        <taxon>Rhabditida</taxon>
        <taxon>Spirurina</taxon>
        <taxon>Ascaridomorpha</taxon>
        <taxon>Ascaridoidea</taxon>
        <taxon>Toxocaridae</taxon>
        <taxon>Toxocara</taxon>
    </lineage>
</organism>
<accession>A0A183UVT8</accession>
<keyword evidence="1" id="KW-0575">Peroxidase</keyword>
<dbReference type="FunFam" id="1.10.640.10:FF:000006">
    <property type="entry name" value="Double oxidase: two peroxidase domains"/>
    <property type="match status" value="1"/>
</dbReference>
<keyword evidence="2" id="KW-0479">Metal-binding</keyword>
<dbReference type="Proteomes" id="UP000050794">
    <property type="component" value="Unassembled WGS sequence"/>
</dbReference>
<dbReference type="Gene3D" id="1.10.640.10">
    <property type="entry name" value="Haem peroxidase domain superfamily, animal type"/>
    <property type="match status" value="2"/>
</dbReference>
<dbReference type="GO" id="GO:0046872">
    <property type="term" value="F:metal ion binding"/>
    <property type="evidence" value="ECO:0007669"/>
    <property type="project" value="UniProtKB-KW"/>
</dbReference>
<dbReference type="GO" id="GO:0020037">
    <property type="term" value="F:heme binding"/>
    <property type="evidence" value="ECO:0007669"/>
    <property type="project" value="InterPro"/>
</dbReference>
<reference evidence="4" key="1">
    <citation type="submission" date="2016-06" db="UniProtKB">
        <authorList>
            <consortium name="WormBaseParasite"/>
        </authorList>
    </citation>
    <scope>IDENTIFICATION</scope>
</reference>